<dbReference type="AlphaFoldDB" id="A0A3N4HWP7"/>
<name>A0A3N4HWP7_ASCIM</name>
<evidence type="ECO:0000313" key="3">
    <source>
        <dbReference type="Proteomes" id="UP000275078"/>
    </source>
</evidence>
<feature type="signal peptide" evidence="1">
    <location>
        <begin position="1"/>
        <end position="22"/>
    </location>
</feature>
<keyword evidence="3" id="KW-1185">Reference proteome</keyword>
<keyword evidence="1" id="KW-0732">Signal</keyword>
<sequence>MQSLRRILLLASTLLPIISALAEPTSPTLPAFHAFTNHTSPPVYPTDPPTSNPTPLPPTGLTFLIINNPLSPPANCLSFIHSPNRPIPNDPTLSTGSLNPSLETEHCLITPDTPAARAYPIYGIITCDVTSESAGTGDVWAASAWLMWRTEPVGAKCPAVWEAGEKCKSVDVEDTAEVVFCRPDGAMLDPEDGYGCYALGWFVNAVGWRCQGTGVAGAKSGGRVEIVGLGDGGEVRVQRYWGV</sequence>
<dbReference type="EMBL" id="ML119800">
    <property type="protein sequence ID" value="RPA74094.1"/>
    <property type="molecule type" value="Genomic_DNA"/>
</dbReference>
<protein>
    <recommendedName>
        <fullName evidence="4">Ig-like domain-containing protein</fullName>
    </recommendedName>
</protein>
<evidence type="ECO:0000313" key="2">
    <source>
        <dbReference type="EMBL" id="RPA74094.1"/>
    </source>
</evidence>
<feature type="chain" id="PRO_5018262806" description="Ig-like domain-containing protein" evidence="1">
    <location>
        <begin position="23"/>
        <end position="243"/>
    </location>
</feature>
<dbReference type="Proteomes" id="UP000275078">
    <property type="component" value="Unassembled WGS sequence"/>
</dbReference>
<proteinExistence type="predicted"/>
<gene>
    <name evidence="2" type="ORF">BJ508DRAFT_313177</name>
</gene>
<evidence type="ECO:0008006" key="4">
    <source>
        <dbReference type="Google" id="ProtNLM"/>
    </source>
</evidence>
<reference evidence="2 3" key="1">
    <citation type="journal article" date="2018" name="Nat. Ecol. Evol.">
        <title>Pezizomycetes genomes reveal the molecular basis of ectomycorrhizal truffle lifestyle.</title>
        <authorList>
            <person name="Murat C."/>
            <person name="Payen T."/>
            <person name="Noel B."/>
            <person name="Kuo A."/>
            <person name="Morin E."/>
            <person name="Chen J."/>
            <person name="Kohler A."/>
            <person name="Krizsan K."/>
            <person name="Balestrini R."/>
            <person name="Da Silva C."/>
            <person name="Montanini B."/>
            <person name="Hainaut M."/>
            <person name="Levati E."/>
            <person name="Barry K.W."/>
            <person name="Belfiori B."/>
            <person name="Cichocki N."/>
            <person name="Clum A."/>
            <person name="Dockter R.B."/>
            <person name="Fauchery L."/>
            <person name="Guy J."/>
            <person name="Iotti M."/>
            <person name="Le Tacon F."/>
            <person name="Lindquist E.A."/>
            <person name="Lipzen A."/>
            <person name="Malagnac F."/>
            <person name="Mello A."/>
            <person name="Molinier V."/>
            <person name="Miyauchi S."/>
            <person name="Poulain J."/>
            <person name="Riccioni C."/>
            <person name="Rubini A."/>
            <person name="Sitrit Y."/>
            <person name="Splivallo R."/>
            <person name="Traeger S."/>
            <person name="Wang M."/>
            <person name="Zifcakova L."/>
            <person name="Wipf D."/>
            <person name="Zambonelli A."/>
            <person name="Paolocci F."/>
            <person name="Nowrousian M."/>
            <person name="Ottonello S."/>
            <person name="Baldrian P."/>
            <person name="Spatafora J.W."/>
            <person name="Henrissat B."/>
            <person name="Nagy L.G."/>
            <person name="Aury J.M."/>
            <person name="Wincker P."/>
            <person name="Grigoriev I.V."/>
            <person name="Bonfante P."/>
            <person name="Martin F.M."/>
        </authorList>
    </citation>
    <scope>NUCLEOTIDE SEQUENCE [LARGE SCALE GENOMIC DNA]</scope>
    <source>
        <strain evidence="2 3">RN42</strain>
    </source>
</reference>
<organism evidence="2 3">
    <name type="scientific">Ascobolus immersus RN42</name>
    <dbReference type="NCBI Taxonomy" id="1160509"/>
    <lineage>
        <taxon>Eukaryota</taxon>
        <taxon>Fungi</taxon>
        <taxon>Dikarya</taxon>
        <taxon>Ascomycota</taxon>
        <taxon>Pezizomycotina</taxon>
        <taxon>Pezizomycetes</taxon>
        <taxon>Pezizales</taxon>
        <taxon>Ascobolaceae</taxon>
        <taxon>Ascobolus</taxon>
    </lineage>
</organism>
<evidence type="ECO:0000256" key="1">
    <source>
        <dbReference type="SAM" id="SignalP"/>
    </source>
</evidence>
<accession>A0A3N4HWP7</accession>